<name>A0A2U8UP79_9CAUD</name>
<reference evidence="2" key="1">
    <citation type="submission" date="2018-04" db="EMBL/GenBank/DDBJ databases">
        <authorList>
            <person name="Go L.Y."/>
            <person name="Mitchell J.A."/>
        </authorList>
    </citation>
    <scope>NUCLEOTIDE SEQUENCE [LARGE SCALE GENOMIC DNA]</scope>
</reference>
<sequence>MKHRIEFTATLDVYDDDEELDSISAAGWVHAALLYGDKHSGEFTSFLGEVTDYYSVEDEE</sequence>
<evidence type="ECO:0000313" key="2">
    <source>
        <dbReference type="Proteomes" id="UP000247188"/>
    </source>
</evidence>
<protein>
    <submittedName>
        <fullName evidence="1">Uncharacterized protein</fullName>
    </submittedName>
</protein>
<dbReference type="GeneID" id="80019266"/>
<organism evidence="1 2">
    <name type="scientific">Streptomyces phage Ibantik</name>
    <dbReference type="NCBI Taxonomy" id="2182397"/>
    <lineage>
        <taxon>Viruses</taxon>
        <taxon>Duplodnaviria</taxon>
        <taxon>Heunggongvirae</taxon>
        <taxon>Uroviricota</taxon>
        <taxon>Caudoviricetes</taxon>
        <taxon>Ibantikvirus</taxon>
        <taxon>Ibantikvirus ibantik</taxon>
    </lineage>
</organism>
<accession>A0A2U8UP79</accession>
<evidence type="ECO:0000313" key="1">
    <source>
        <dbReference type="EMBL" id="AWN05271.1"/>
    </source>
</evidence>
<dbReference type="RefSeq" id="YP_010754671.1">
    <property type="nucleotide sequence ID" value="NC_073462.1"/>
</dbReference>
<dbReference type="EMBL" id="MH155870">
    <property type="protein sequence ID" value="AWN05271.1"/>
    <property type="molecule type" value="Genomic_DNA"/>
</dbReference>
<proteinExistence type="predicted"/>
<gene>
    <name evidence="1" type="primary">47</name>
    <name evidence="1" type="ORF">SEA_IBANTIK_47</name>
</gene>
<keyword evidence="2" id="KW-1185">Reference proteome</keyword>
<dbReference type="KEGG" id="vg:80019266"/>
<dbReference type="Proteomes" id="UP000247188">
    <property type="component" value="Segment"/>
</dbReference>